<feature type="compositionally biased region" description="Pro residues" evidence="1">
    <location>
        <begin position="1598"/>
        <end position="1608"/>
    </location>
</feature>
<comment type="caution">
    <text evidence="2">The sequence shown here is derived from an EMBL/GenBank/DDBJ whole genome shotgun (WGS) entry which is preliminary data.</text>
</comment>
<feature type="region of interest" description="Disordered" evidence="1">
    <location>
        <begin position="1535"/>
        <end position="1652"/>
    </location>
</feature>
<feature type="compositionally biased region" description="Low complexity" evidence="1">
    <location>
        <begin position="1199"/>
        <end position="1218"/>
    </location>
</feature>
<evidence type="ECO:0000313" key="2">
    <source>
        <dbReference type="EMBL" id="KAK3797923.1"/>
    </source>
</evidence>
<feature type="compositionally biased region" description="Pro residues" evidence="1">
    <location>
        <begin position="696"/>
        <end position="706"/>
    </location>
</feature>
<feature type="region of interest" description="Disordered" evidence="1">
    <location>
        <begin position="1"/>
        <end position="36"/>
    </location>
</feature>
<feature type="compositionally biased region" description="Polar residues" evidence="1">
    <location>
        <begin position="1038"/>
        <end position="1048"/>
    </location>
</feature>
<feature type="compositionally biased region" description="Polar residues" evidence="1">
    <location>
        <begin position="767"/>
        <end position="778"/>
    </location>
</feature>
<feature type="compositionally biased region" description="Low complexity" evidence="1">
    <location>
        <begin position="852"/>
        <end position="866"/>
    </location>
</feature>
<dbReference type="Proteomes" id="UP001283361">
    <property type="component" value="Unassembled WGS sequence"/>
</dbReference>
<feature type="compositionally biased region" description="Polar residues" evidence="1">
    <location>
        <begin position="815"/>
        <end position="827"/>
    </location>
</feature>
<organism evidence="2 3">
    <name type="scientific">Elysia crispata</name>
    <name type="common">lettuce slug</name>
    <dbReference type="NCBI Taxonomy" id="231223"/>
    <lineage>
        <taxon>Eukaryota</taxon>
        <taxon>Metazoa</taxon>
        <taxon>Spiralia</taxon>
        <taxon>Lophotrochozoa</taxon>
        <taxon>Mollusca</taxon>
        <taxon>Gastropoda</taxon>
        <taxon>Heterobranchia</taxon>
        <taxon>Euthyneura</taxon>
        <taxon>Panpulmonata</taxon>
        <taxon>Sacoglossa</taxon>
        <taxon>Placobranchoidea</taxon>
        <taxon>Plakobranchidae</taxon>
        <taxon>Elysia</taxon>
    </lineage>
</organism>
<feature type="compositionally biased region" description="Polar residues" evidence="1">
    <location>
        <begin position="794"/>
        <end position="807"/>
    </location>
</feature>
<feature type="compositionally biased region" description="Low complexity" evidence="1">
    <location>
        <begin position="1"/>
        <end position="32"/>
    </location>
</feature>
<feature type="compositionally biased region" description="Polar residues" evidence="1">
    <location>
        <begin position="184"/>
        <end position="194"/>
    </location>
</feature>
<protein>
    <submittedName>
        <fullName evidence="2">Uncharacterized protein</fullName>
    </submittedName>
</protein>
<feature type="compositionally biased region" description="Low complexity" evidence="1">
    <location>
        <begin position="994"/>
        <end position="1012"/>
    </location>
</feature>
<feature type="compositionally biased region" description="Polar residues" evidence="1">
    <location>
        <begin position="545"/>
        <end position="556"/>
    </location>
</feature>
<accession>A0AAE1E9J5</accession>
<dbReference type="EMBL" id="JAWDGP010000735">
    <property type="protein sequence ID" value="KAK3797923.1"/>
    <property type="molecule type" value="Genomic_DNA"/>
</dbReference>
<feature type="compositionally biased region" description="Basic and acidic residues" evidence="1">
    <location>
        <begin position="119"/>
        <end position="138"/>
    </location>
</feature>
<feature type="compositionally biased region" description="Basic and acidic residues" evidence="1">
    <location>
        <begin position="521"/>
        <end position="530"/>
    </location>
</feature>
<feature type="compositionally biased region" description="Low complexity" evidence="1">
    <location>
        <begin position="1477"/>
        <end position="1487"/>
    </location>
</feature>
<feature type="compositionally biased region" description="Polar residues" evidence="1">
    <location>
        <begin position="1122"/>
        <end position="1155"/>
    </location>
</feature>
<feature type="compositionally biased region" description="Acidic residues" evidence="1">
    <location>
        <begin position="531"/>
        <end position="544"/>
    </location>
</feature>
<feature type="compositionally biased region" description="Low complexity" evidence="1">
    <location>
        <begin position="1400"/>
        <end position="1453"/>
    </location>
</feature>
<name>A0AAE1E9J5_9GAST</name>
<feature type="region of interest" description="Disordered" evidence="1">
    <location>
        <begin position="397"/>
        <end position="556"/>
    </location>
</feature>
<feature type="compositionally biased region" description="Basic and acidic residues" evidence="1">
    <location>
        <begin position="954"/>
        <end position="971"/>
    </location>
</feature>
<feature type="compositionally biased region" description="Basic and acidic residues" evidence="1">
    <location>
        <begin position="1013"/>
        <end position="1026"/>
    </location>
</feature>
<feature type="compositionally biased region" description="Low complexity" evidence="1">
    <location>
        <begin position="878"/>
        <end position="925"/>
    </location>
</feature>
<feature type="compositionally biased region" description="Gly residues" evidence="1">
    <location>
        <begin position="482"/>
        <end position="493"/>
    </location>
</feature>
<feature type="region of interest" description="Disordered" evidence="1">
    <location>
        <begin position="580"/>
        <end position="1249"/>
    </location>
</feature>
<evidence type="ECO:0000256" key="1">
    <source>
        <dbReference type="SAM" id="MobiDB-lite"/>
    </source>
</evidence>
<keyword evidence="3" id="KW-1185">Reference proteome</keyword>
<feature type="compositionally biased region" description="Low complexity" evidence="1">
    <location>
        <begin position="64"/>
        <end position="75"/>
    </location>
</feature>
<evidence type="ECO:0000313" key="3">
    <source>
        <dbReference type="Proteomes" id="UP001283361"/>
    </source>
</evidence>
<proteinExistence type="predicted"/>
<feature type="region of interest" description="Disordered" evidence="1">
    <location>
        <begin position="1335"/>
        <end position="1360"/>
    </location>
</feature>
<feature type="compositionally biased region" description="Basic and acidic residues" evidence="1">
    <location>
        <begin position="413"/>
        <end position="426"/>
    </location>
</feature>
<reference evidence="2" key="1">
    <citation type="journal article" date="2023" name="G3 (Bethesda)">
        <title>A reference genome for the long-term kleptoplast-retaining sea slug Elysia crispata morphotype clarki.</title>
        <authorList>
            <person name="Eastman K.E."/>
            <person name="Pendleton A.L."/>
            <person name="Shaikh M.A."/>
            <person name="Suttiyut T."/>
            <person name="Ogas R."/>
            <person name="Tomko P."/>
            <person name="Gavelis G."/>
            <person name="Widhalm J.R."/>
            <person name="Wisecaver J.H."/>
        </authorList>
    </citation>
    <scope>NUCLEOTIDE SEQUENCE</scope>
    <source>
        <strain evidence="2">ECLA1</strain>
    </source>
</reference>
<feature type="compositionally biased region" description="Low complexity" evidence="1">
    <location>
        <begin position="141"/>
        <end position="182"/>
    </location>
</feature>
<feature type="region of interest" description="Disordered" evidence="1">
    <location>
        <begin position="1665"/>
        <end position="1755"/>
    </location>
</feature>
<feature type="region of interest" description="Disordered" evidence="1">
    <location>
        <begin position="1278"/>
        <end position="1304"/>
    </location>
</feature>
<feature type="compositionally biased region" description="Low complexity" evidence="1">
    <location>
        <begin position="1286"/>
        <end position="1304"/>
    </location>
</feature>
<feature type="region of interest" description="Disordered" evidence="1">
    <location>
        <begin position="51"/>
        <end position="194"/>
    </location>
</feature>
<feature type="region of interest" description="Disordered" evidence="1">
    <location>
        <begin position="223"/>
        <end position="248"/>
    </location>
</feature>
<feature type="compositionally biased region" description="Low complexity" evidence="1">
    <location>
        <begin position="587"/>
        <end position="608"/>
    </location>
</feature>
<feature type="region of interest" description="Disordered" evidence="1">
    <location>
        <begin position="1383"/>
        <end position="1511"/>
    </location>
</feature>
<feature type="compositionally biased region" description="Pro residues" evidence="1">
    <location>
        <begin position="980"/>
        <end position="993"/>
    </location>
</feature>
<feature type="compositionally biased region" description="Pro residues" evidence="1">
    <location>
        <begin position="1670"/>
        <end position="1686"/>
    </location>
</feature>
<sequence>MSSTSSTTTASSKTATTTRSLTSPTSSSQPSSGCCDTFTQNAWRPDLCSTCQRSKSEHDGVKDSSSATSHGSSSRSWRRRSEPDPNSNIAGVRISALASKFQGREVRSGSIPEAGAGSVHERAKTLDRHLAKSSERKLNASHSSELLDSTSSTRISSSSSTTTSSSPTTQSSTSSAISSKISVNGPTPQPKSISLLKSKTVDCSVQSTKNVPVKTLGSVLSSLKSEKDDVNKGKSSKQPQQQKKRNIRRVSIPDVRPEVIGEDGGLDNLAAESEEGEVTAGEEADQIYLSLTDEEKQFALLALGNTVWNSDTRNLQVELGADSRRACREFEDLQVEQLFESEEGRFSSLLDCDKVKAAADKKNAASFGTFPQAVGSSRQPGAKVSLAEIKFEKNLVNGDSKGLSSGPGIHKHNGFDSKMKRTEGPGESHTISDITESLYETIPDDIEPAPSPKSAPRGRSSIANKNSRKGRGGNSASNSSERGGGGGGGGGGRKPAPQNQTMSPPPRASTKMVAKKITLPPRHEESKDNGLDDSVDSTISDDLDTSGNSGGLNDSTAMEGFRAIALLNDVLRDYADLNESSTDDFFSDAQSTTTTTTTTSSLSSAAASKSKKQPPPPPVSLASSTDFEAKMASVAATLDLTKPNQRGAGKRQAPRPPVSPPPEPGASPKRPGTGGKDSQPEPVFKMVPVGRSIMTLPPPQQQPGDPPLSAKSGKSGSVAPAGLEEFVLPPDGSQESLTKAANGENKNKKGITSFFRNILRRGKDSTSSESFESVNTEVQFERKDSTSGPGGQSASGDSNSPTTNNSGGDDDDAFKSQTPPASASSSVDPRAKCLVFPPGSSPTPASNRRESQAGGSSATDAGSSVSKDGAASQKPPLDSTSSSSFSSSTDHDTATTAGATVTTSTTVAAVASSAAAKPASPSPSTQRKPKGLASPKMMLKRATAKFSPPTSRKNQPDKEKDKDKDKDKDSNDGVSNVKPYPAPKPVVPPPAKPPSTAASSSTTISSTGGSDISAKESKDVVKEVVRRRPKSPKRSTAPVPSSRTSVGQAKSGGSDLRNPDLAKELERRLSKTAAEQAGNTGTLSRDGTRRSMPIPPPSPPGKTAHSPTATSPPVSPIRETENSLPSSPTSSLDFFPVSATSNPNAELSGGSSTSTFEDDAPAKPAPFPLEKIELPTAASSSRKGFLGKLTSGSKQKSRAPTAPSSGSAPSSASAASSTGPGGPSVKRAKSVTESATLPRGDKKNKKFNVADISGPVMVTDITNTKVLENRRNTISLGDEPAFIPFPGSGQSSTTPGSSGMMSTSTVDKGGLDEFDFPVLSPLGSLENLYESILPKQGDGESGVPGDGSAPFHFYDPPTNKAKKPLCPNIPADGYLEPVPPLTVNPASGGVGSVDAILKPPSTASISTSATSLSTAITSSSSTSTNLSSTSSSSSTSSVVTKSPLKSSSSKKLPSPAPAQKSGHIRSRPAANDGGSSGPSSGSEPSTSAENSGENSLPFVKPNGGAANLGVNFVEPEMTEQRRALLAAQPIYEEIPNSGLEDEEEMFSSSGGSGSGGSVGKADTKRSGGFTGGMPASTGLTKAQAAHAWLQQPHVLAGPTPPPTPPPLTTPSSSSLSSSTTTTTTTLTTSPSHHHHHHNTKPSPSPSSNLLSGSMSVSMTLMTTSLTSSMLPPPPPPPDTLPAPPLPHQQLPPTSRSVSRETVSSNESDSQSIGSSGAGNFGFSTLPRPPRPAPRRRPTRRIDPAGGAGGSDQYVSMNRPNAQVSLSEDQLRDVFTKLTNTTFHALQDVYAQCERLLSADRLDIPAGSATQLKWQDFDIYGQPLHASGRCVVYNAKIKASGSPCQIMILHSRPATEMCPTSHPSLLRPTAVFADTIPFSFLTPDFIKTSQLLQNSVYDSSQARCFVAVGAFDIVESLPDHLCKLRETMGQDPAAYLNVLLLAALQLLSAMSHCLDQGFSVTEMDYEDVFLLNRGNLRGKVAAFLPHQRSLGEVPQGEAMCNFLDRLCQDGWWTDDEDDLVEEAEDGALVEEPGRVVSRLRALLEARRVECLGHVRTAVEFLLWGPAPSDLSITSRPGSVGGGASMAGREQELYVWLEKERAAAVGRLARSEAGLASGLTLDQFYTLKFLLKTSAACLAESVRRLAR</sequence>
<gene>
    <name evidence="2" type="ORF">RRG08_014002</name>
</gene>
<feature type="compositionally biased region" description="Low complexity" evidence="1">
    <location>
        <begin position="1687"/>
        <end position="1707"/>
    </location>
</feature>
<feature type="compositionally biased region" description="Pro residues" evidence="1">
    <location>
        <begin position="654"/>
        <end position="665"/>
    </location>
</feature>
<feature type="compositionally biased region" description="Basic and acidic residues" evidence="1">
    <location>
        <begin position="1057"/>
        <end position="1069"/>
    </location>
</feature>
<feature type="compositionally biased region" description="Low complexity" evidence="1">
    <location>
        <begin position="1609"/>
        <end position="1630"/>
    </location>
</feature>